<feature type="transmembrane region" description="Helical" evidence="2">
    <location>
        <begin position="39"/>
        <end position="62"/>
    </location>
</feature>
<keyword evidence="1" id="KW-0175">Coiled coil</keyword>
<gene>
    <name evidence="3" type="ORF">JMJ56_07270</name>
</gene>
<evidence type="ECO:0000313" key="4">
    <source>
        <dbReference type="Proteomes" id="UP000660885"/>
    </source>
</evidence>
<evidence type="ECO:0000256" key="2">
    <source>
        <dbReference type="SAM" id="Phobius"/>
    </source>
</evidence>
<proteinExistence type="predicted"/>
<feature type="transmembrane region" description="Helical" evidence="2">
    <location>
        <begin position="235"/>
        <end position="260"/>
    </location>
</feature>
<comment type="caution">
    <text evidence="3">The sequence shown here is derived from an EMBL/GenBank/DDBJ whole genome shotgun (WGS) entry which is preliminary data.</text>
</comment>
<accession>A0ABS1U1I9</accession>
<evidence type="ECO:0000313" key="3">
    <source>
        <dbReference type="EMBL" id="MBL6077799.1"/>
    </source>
</evidence>
<keyword evidence="2" id="KW-0472">Membrane</keyword>
<name>A0ABS1U1I9_9PROT</name>
<feature type="coiled-coil region" evidence="1">
    <location>
        <begin position="204"/>
        <end position="235"/>
    </location>
</feature>
<feature type="transmembrane region" description="Helical" evidence="2">
    <location>
        <begin position="6"/>
        <end position="27"/>
    </location>
</feature>
<evidence type="ECO:0008006" key="5">
    <source>
        <dbReference type="Google" id="ProtNLM"/>
    </source>
</evidence>
<keyword evidence="4" id="KW-1185">Reference proteome</keyword>
<keyword evidence="2" id="KW-0812">Transmembrane</keyword>
<dbReference type="EMBL" id="JAETWB010000002">
    <property type="protein sequence ID" value="MBL6077799.1"/>
    <property type="molecule type" value="Genomic_DNA"/>
</dbReference>
<sequence length="277" mass="27475">MLAGGIVAVVVGAMLSILGVAIGASSVDATNAQSPSGSTVGIAAGAWLLISNLIGLAVGGYVAARLSGSADGTDSTLHGLSVWAIGYLLSAVLLGNVIAGTASTATQGLSSIVGGVSQAAGQAASAASGPASRLASQIDPQQLVDRAQNALSGTGGGDPAAMNSDQRKAEIGQLLTRRVTDGNLPQGDRDRLGRLVAAEYNIPADEATRRIQQVEQQATETAQAAERQAREAADAAATAGAVAAYWAFAAMLLGAVAAVLGARTGTRNANLAARRYA</sequence>
<organism evidence="3 4">
    <name type="scientific">Belnapia arida</name>
    <dbReference type="NCBI Taxonomy" id="2804533"/>
    <lineage>
        <taxon>Bacteria</taxon>
        <taxon>Pseudomonadati</taxon>
        <taxon>Pseudomonadota</taxon>
        <taxon>Alphaproteobacteria</taxon>
        <taxon>Acetobacterales</taxon>
        <taxon>Roseomonadaceae</taxon>
        <taxon>Belnapia</taxon>
    </lineage>
</organism>
<protein>
    <recommendedName>
        <fullName evidence="5">PhnA-like protein</fullName>
    </recommendedName>
</protein>
<reference evidence="3 4" key="1">
    <citation type="submission" date="2021-01" db="EMBL/GenBank/DDBJ databases">
        <title>Belnapia mucosa sp. nov. and Belnapia arida sp. nov., isolated from the Tabernas Desert (Almeria, Spain).</title>
        <authorList>
            <person name="Molina-Menor E."/>
            <person name="Vidal-Verdu A."/>
            <person name="Calonge A."/>
            <person name="Satari L."/>
            <person name="Pereto J."/>
            <person name="Porcar M."/>
        </authorList>
    </citation>
    <scope>NUCLEOTIDE SEQUENCE [LARGE SCALE GENOMIC DNA]</scope>
    <source>
        <strain evidence="3 4">T18</strain>
    </source>
</reference>
<keyword evidence="2" id="KW-1133">Transmembrane helix</keyword>
<dbReference type="Proteomes" id="UP000660885">
    <property type="component" value="Unassembled WGS sequence"/>
</dbReference>
<feature type="transmembrane region" description="Helical" evidence="2">
    <location>
        <begin position="82"/>
        <end position="102"/>
    </location>
</feature>
<evidence type="ECO:0000256" key="1">
    <source>
        <dbReference type="SAM" id="Coils"/>
    </source>
</evidence>